<name>A0AAD7D2J6_MYCRO</name>
<feature type="region of interest" description="Disordered" evidence="1">
    <location>
        <begin position="115"/>
        <end position="143"/>
    </location>
</feature>
<dbReference type="EMBL" id="JARKIE010000147">
    <property type="protein sequence ID" value="KAJ7675542.1"/>
    <property type="molecule type" value="Genomic_DNA"/>
</dbReference>
<proteinExistence type="predicted"/>
<dbReference type="AlphaFoldDB" id="A0AAD7D2J6"/>
<keyword evidence="3" id="KW-1185">Reference proteome</keyword>
<protein>
    <submittedName>
        <fullName evidence="2">Uncharacterized protein</fullName>
    </submittedName>
</protein>
<feature type="region of interest" description="Disordered" evidence="1">
    <location>
        <begin position="56"/>
        <end position="82"/>
    </location>
</feature>
<evidence type="ECO:0000313" key="2">
    <source>
        <dbReference type="EMBL" id="KAJ7675542.1"/>
    </source>
</evidence>
<evidence type="ECO:0000313" key="3">
    <source>
        <dbReference type="Proteomes" id="UP001221757"/>
    </source>
</evidence>
<accession>A0AAD7D2J6</accession>
<feature type="compositionally biased region" description="Low complexity" evidence="1">
    <location>
        <begin position="63"/>
        <end position="74"/>
    </location>
</feature>
<evidence type="ECO:0000256" key="1">
    <source>
        <dbReference type="SAM" id="MobiDB-lite"/>
    </source>
</evidence>
<sequence>MSTSKKLQQAARATLRTVHSSPATRAATVPDAPLNLPPIFDIFDVPVGLRASGAFAREHAKPRTSSSCSPSLSRPMPPRAPQTLVFEGPACRRPVVRSPHDLPPPTYAPSHVVTMFDGPAHSGGRFQRRSHSERKSNPPSRTKVQLAMGAVAATAVAVGVVHS</sequence>
<reference evidence="2" key="1">
    <citation type="submission" date="2023-03" db="EMBL/GenBank/DDBJ databases">
        <title>Massive genome expansion in bonnet fungi (Mycena s.s.) driven by repeated elements and novel gene families across ecological guilds.</title>
        <authorList>
            <consortium name="Lawrence Berkeley National Laboratory"/>
            <person name="Harder C.B."/>
            <person name="Miyauchi S."/>
            <person name="Viragh M."/>
            <person name="Kuo A."/>
            <person name="Thoen E."/>
            <person name="Andreopoulos B."/>
            <person name="Lu D."/>
            <person name="Skrede I."/>
            <person name="Drula E."/>
            <person name="Henrissat B."/>
            <person name="Morin E."/>
            <person name="Kohler A."/>
            <person name="Barry K."/>
            <person name="LaButti K."/>
            <person name="Morin E."/>
            <person name="Salamov A."/>
            <person name="Lipzen A."/>
            <person name="Mereny Z."/>
            <person name="Hegedus B."/>
            <person name="Baldrian P."/>
            <person name="Stursova M."/>
            <person name="Weitz H."/>
            <person name="Taylor A."/>
            <person name="Grigoriev I.V."/>
            <person name="Nagy L.G."/>
            <person name="Martin F."/>
            <person name="Kauserud H."/>
        </authorList>
    </citation>
    <scope>NUCLEOTIDE SEQUENCE</scope>
    <source>
        <strain evidence="2">CBHHK067</strain>
    </source>
</reference>
<organism evidence="2 3">
    <name type="scientific">Mycena rosella</name>
    <name type="common">Pink bonnet</name>
    <name type="synonym">Agaricus rosellus</name>
    <dbReference type="NCBI Taxonomy" id="1033263"/>
    <lineage>
        <taxon>Eukaryota</taxon>
        <taxon>Fungi</taxon>
        <taxon>Dikarya</taxon>
        <taxon>Basidiomycota</taxon>
        <taxon>Agaricomycotina</taxon>
        <taxon>Agaricomycetes</taxon>
        <taxon>Agaricomycetidae</taxon>
        <taxon>Agaricales</taxon>
        <taxon>Marasmiineae</taxon>
        <taxon>Mycenaceae</taxon>
        <taxon>Mycena</taxon>
    </lineage>
</organism>
<gene>
    <name evidence="2" type="ORF">B0H17DRAFT_1334576</name>
</gene>
<dbReference type="Proteomes" id="UP001221757">
    <property type="component" value="Unassembled WGS sequence"/>
</dbReference>
<comment type="caution">
    <text evidence="2">The sequence shown here is derived from an EMBL/GenBank/DDBJ whole genome shotgun (WGS) entry which is preliminary data.</text>
</comment>